<gene>
    <name evidence="1" type="ORF">LY89DRAFT_689786</name>
</gene>
<evidence type="ECO:0000313" key="2">
    <source>
        <dbReference type="Proteomes" id="UP000070700"/>
    </source>
</evidence>
<dbReference type="InParanoid" id="A0A132BBV4"/>
<dbReference type="EMBL" id="KQ947430">
    <property type="protein sequence ID" value="KUJ09876.1"/>
    <property type="molecule type" value="Genomic_DNA"/>
</dbReference>
<dbReference type="KEGG" id="psco:LY89DRAFT_689786"/>
<keyword evidence="2" id="KW-1185">Reference proteome</keyword>
<accession>A0A132BBV4</accession>
<sequence length="102" mass="11470">MSGSGGYYKYRYKFWLTYNCPKWVWVNNAPCAHCLADGRDDELPPKEDVRSIESSVRVSGRASRLIEGASSQAGFLEEDLARYCIEKVSLQNPNDNSSVALM</sequence>
<organism evidence="1 2">
    <name type="scientific">Mollisia scopiformis</name>
    <name type="common">Conifer needle endophyte fungus</name>
    <name type="synonym">Phialocephala scopiformis</name>
    <dbReference type="NCBI Taxonomy" id="149040"/>
    <lineage>
        <taxon>Eukaryota</taxon>
        <taxon>Fungi</taxon>
        <taxon>Dikarya</taxon>
        <taxon>Ascomycota</taxon>
        <taxon>Pezizomycotina</taxon>
        <taxon>Leotiomycetes</taxon>
        <taxon>Helotiales</taxon>
        <taxon>Mollisiaceae</taxon>
        <taxon>Mollisia</taxon>
    </lineage>
</organism>
<dbReference type="Proteomes" id="UP000070700">
    <property type="component" value="Unassembled WGS sequence"/>
</dbReference>
<reference evidence="1 2" key="1">
    <citation type="submission" date="2015-10" db="EMBL/GenBank/DDBJ databases">
        <title>Full genome of DAOMC 229536 Phialocephala scopiformis, a fungal endophyte of spruce producing the potent anti-insectan compound rugulosin.</title>
        <authorList>
            <consortium name="DOE Joint Genome Institute"/>
            <person name="Walker A.K."/>
            <person name="Frasz S.L."/>
            <person name="Seifert K.A."/>
            <person name="Miller J.D."/>
            <person name="Mondo S.J."/>
            <person name="Labutti K."/>
            <person name="Lipzen A."/>
            <person name="Dockter R."/>
            <person name="Kennedy M."/>
            <person name="Grigoriev I.V."/>
            <person name="Spatafora J.W."/>
        </authorList>
    </citation>
    <scope>NUCLEOTIDE SEQUENCE [LARGE SCALE GENOMIC DNA]</scope>
    <source>
        <strain evidence="1 2">CBS 120377</strain>
    </source>
</reference>
<dbReference type="RefSeq" id="XP_018064231.1">
    <property type="nucleotide sequence ID" value="XM_018215972.1"/>
</dbReference>
<evidence type="ECO:0000313" key="1">
    <source>
        <dbReference type="EMBL" id="KUJ09876.1"/>
    </source>
</evidence>
<proteinExistence type="predicted"/>
<protein>
    <submittedName>
        <fullName evidence="1">Uncharacterized protein</fullName>
    </submittedName>
</protein>
<dbReference type="OrthoDB" id="6079484at2759"/>
<dbReference type="AlphaFoldDB" id="A0A132BBV4"/>
<name>A0A132BBV4_MOLSC</name>
<dbReference type="GeneID" id="28825698"/>